<feature type="transmembrane region" description="Helical" evidence="8">
    <location>
        <begin position="168"/>
        <end position="193"/>
    </location>
</feature>
<keyword evidence="5 8" id="KW-1133">Transmembrane helix</keyword>
<reference evidence="9" key="1">
    <citation type="submission" date="2021-12" db="EMBL/GenBank/DDBJ databases">
        <authorList>
            <person name="King R."/>
        </authorList>
    </citation>
    <scope>NUCLEOTIDE SEQUENCE</scope>
</reference>
<evidence type="ECO:0000256" key="3">
    <source>
        <dbReference type="ARBA" id="ARBA00022448"/>
    </source>
</evidence>
<dbReference type="PANTHER" id="PTHR10332">
    <property type="entry name" value="EQUILIBRATIVE NUCLEOSIDE TRANSPORTER"/>
    <property type="match status" value="1"/>
</dbReference>
<feature type="transmembrane region" description="Helical" evidence="8">
    <location>
        <begin position="143"/>
        <end position="162"/>
    </location>
</feature>
<protein>
    <submittedName>
        <fullName evidence="9">Uncharacterized protein</fullName>
    </submittedName>
</protein>
<sequence>MVVVAETIASRDVEDIIEHINPVEKQWHHETPDDSGNKDNEDEEGNKEKPPPDTFLIVHALFFFLGLMHFIPNTFFSVATQYFLYKFRNTSLGEDWNNATLRNTMQKEFGVYSTIFGSTPLIIFMTLTTVYGQRINVRTRISWSVAFMLMAFAVSTVFISVDTDDWQLYFYILTMFLIALKSAANSVLGVSLFEVLTKFPRKYMVWYLTGEGIAGPFNSILQIISLAIGTDIKSSALIYFLCGVFVMSITLLLFTLTRFSKLYLYYIGKSDTVARRKFLSWPETKFIISKIWSSIFIFLIMISGLQFISPAVTSLVVSQDQQTPWGTTYFLPFTFLLRDTCDLIGRTLASKIPIHMNQFVISILGVVRVSVLIPLYMFSNAQPRERLPVIFPYDYQYCLIVTAYGLSGGYLFNVAYLNVTRLVEKEKSNDAYNVLTTCVGIIGAISSAFSYISVNFL</sequence>
<evidence type="ECO:0000313" key="9">
    <source>
        <dbReference type="EMBL" id="CAH0554569.1"/>
    </source>
</evidence>
<evidence type="ECO:0000256" key="8">
    <source>
        <dbReference type="SAM" id="Phobius"/>
    </source>
</evidence>
<proteinExistence type="inferred from homology"/>
<feature type="transmembrane region" description="Helical" evidence="8">
    <location>
        <begin position="399"/>
        <end position="419"/>
    </location>
</feature>
<dbReference type="AlphaFoldDB" id="A0A9P0B395"/>
<feature type="region of interest" description="Disordered" evidence="7">
    <location>
        <begin position="24"/>
        <end position="51"/>
    </location>
</feature>
<dbReference type="Pfam" id="PF01733">
    <property type="entry name" value="Nucleoside_tran"/>
    <property type="match status" value="2"/>
</dbReference>
<keyword evidence="10" id="KW-1185">Reference proteome</keyword>
<evidence type="ECO:0000256" key="6">
    <source>
        <dbReference type="ARBA" id="ARBA00023136"/>
    </source>
</evidence>
<gene>
    <name evidence="9" type="ORF">MELIAE_LOCUS6119</name>
</gene>
<dbReference type="GO" id="GO:0005886">
    <property type="term" value="C:plasma membrane"/>
    <property type="evidence" value="ECO:0007669"/>
    <property type="project" value="TreeGrafter"/>
</dbReference>
<feature type="transmembrane region" description="Helical" evidence="8">
    <location>
        <begin position="109"/>
        <end position="131"/>
    </location>
</feature>
<dbReference type="EMBL" id="OV121135">
    <property type="protein sequence ID" value="CAH0554569.1"/>
    <property type="molecule type" value="Genomic_DNA"/>
</dbReference>
<evidence type="ECO:0000313" key="10">
    <source>
        <dbReference type="Proteomes" id="UP001154078"/>
    </source>
</evidence>
<dbReference type="OrthoDB" id="46396at2759"/>
<dbReference type="Proteomes" id="UP001154078">
    <property type="component" value="Chromosome 4"/>
</dbReference>
<feature type="transmembrane region" description="Helical" evidence="8">
    <location>
        <begin position="286"/>
        <end position="309"/>
    </location>
</feature>
<feature type="transmembrane region" description="Helical" evidence="8">
    <location>
        <begin position="205"/>
        <end position="230"/>
    </location>
</feature>
<evidence type="ECO:0000256" key="2">
    <source>
        <dbReference type="ARBA" id="ARBA00007965"/>
    </source>
</evidence>
<feature type="transmembrane region" description="Helical" evidence="8">
    <location>
        <begin position="56"/>
        <end position="84"/>
    </location>
</feature>
<feature type="transmembrane region" description="Helical" evidence="8">
    <location>
        <begin position="360"/>
        <end position="379"/>
    </location>
</feature>
<evidence type="ECO:0000256" key="1">
    <source>
        <dbReference type="ARBA" id="ARBA00004141"/>
    </source>
</evidence>
<keyword evidence="6 8" id="KW-0472">Membrane</keyword>
<feature type="transmembrane region" description="Helical" evidence="8">
    <location>
        <begin position="236"/>
        <end position="256"/>
    </location>
</feature>
<organism evidence="9 10">
    <name type="scientific">Brassicogethes aeneus</name>
    <name type="common">Rape pollen beetle</name>
    <name type="synonym">Meligethes aeneus</name>
    <dbReference type="NCBI Taxonomy" id="1431903"/>
    <lineage>
        <taxon>Eukaryota</taxon>
        <taxon>Metazoa</taxon>
        <taxon>Ecdysozoa</taxon>
        <taxon>Arthropoda</taxon>
        <taxon>Hexapoda</taxon>
        <taxon>Insecta</taxon>
        <taxon>Pterygota</taxon>
        <taxon>Neoptera</taxon>
        <taxon>Endopterygota</taxon>
        <taxon>Coleoptera</taxon>
        <taxon>Polyphaga</taxon>
        <taxon>Cucujiformia</taxon>
        <taxon>Nitidulidae</taxon>
        <taxon>Meligethinae</taxon>
        <taxon>Brassicogethes</taxon>
    </lineage>
</organism>
<evidence type="ECO:0000256" key="7">
    <source>
        <dbReference type="SAM" id="MobiDB-lite"/>
    </source>
</evidence>
<feature type="compositionally biased region" description="Basic and acidic residues" evidence="7">
    <location>
        <begin position="24"/>
        <end position="39"/>
    </location>
</feature>
<dbReference type="InterPro" id="IPR002259">
    <property type="entry name" value="Eqnu_transpt"/>
</dbReference>
<feature type="transmembrane region" description="Helical" evidence="8">
    <location>
        <begin position="431"/>
        <end position="452"/>
    </location>
</feature>
<evidence type="ECO:0000256" key="5">
    <source>
        <dbReference type="ARBA" id="ARBA00022989"/>
    </source>
</evidence>
<dbReference type="SUPFAM" id="SSF103473">
    <property type="entry name" value="MFS general substrate transporter"/>
    <property type="match status" value="1"/>
</dbReference>
<comment type="subcellular location">
    <subcellularLocation>
        <location evidence="1">Membrane</location>
        <topology evidence="1">Multi-pass membrane protein</topology>
    </subcellularLocation>
</comment>
<dbReference type="PANTHER" id="PTHR10332:SF88">
    <property type="entry name" value="EQUILIBRATIVE NUCLEOSIDE TRANSPORTER 1, ISOFORM A"/>
    <property type="match status" value="1"/>
</dbReference>
<name>A0A9P0B395_BRAAE</name>
<keyword evidence="4 8" id="KW-0812">Transmembrane</keyword>
<keyword evidence="3" id="KW-0813">Transport</keyword>
<dbReference type="PRINTS" id="PR01130">
    <property type="entry name" value="DERENTRNSPRT"/>
</dbReference>
<accession>A0A9P0B395</accession>
<dbReference type="InterPro" id="IPR036259">
    <property type="entry name" value="MFS_trans_sf"/>
</dbReference>
<comment type="similarity">
    <text evidence="2">Belongs to the SLC29A/ENT transporter (TC 2.A.57) family.</text>
</comment>
<dbReference type="GO" id="GO:0005337">
    <property type="term" value="F:nucleoside transmembrane transporter activity"/>
    <property type="evidence" value="ECO:0007669"/>
    <property type="project" value="InterPro"/>
</dbReference>
<evidence type="ECO:0000256" key="4">
    <source>
        <dbReference type="ARBA" id="ARBA00022692"/>
    </source>
</evidence>